<sequence length="160" mass="17558">MLKSLVPLLLTLFILNGCATSANRIEPVRQALLGLGNSAAQRIGEIDALQPLEQQVLLLAAPEVDSELGVGVERMRESLTRALLGIAPGPQVLDWQPGMEGSTEPHQWRLKSRLEAAAPRLRLSDRELLPYRLTLMLQRPDDDATLWETSIEGAFDATAL</sequence>
<evidence type="ECO:0000256" key="1">
    <source>
        <dbReference type="SAM" id="SignalP"/>
    </source>
</evidence>
<keyword evidence="3" id="KW-1185">Reference proteome</keyword>
<evidence type="ECO:0000313" key="3">
    <source>
        <dbReference type="Proteomes" id="UP000198525"/>
    </source>
</evidence>
<proteinExistence type="predicted"/>
<dbReference type="EMBL" id="FNES01000010">
    <property type="protein sequence ID" value="SDK00803.1"/>
    <property type="molecule type" value="Genomic_DNA"/>
</dbReference>
<organism evidence="2 3">
    <name type="scientific">Billgrantia gudaonensis</name>
    <dbReference type="NCBI Taxonomy" id="376427"/>
    <lineage>
        <taxon>Bacteria</taxon>
        <taxon>Pseudomonadati</taxon>
        <taxon>Pseudomonadota</taxon>
        <taxon>Gammaproteobacteria</taxon>
        <taxon>Oceanospirillales</taxon>
        <taxon>Halomonadaceae</taxon>
        <taxon>Billgrantia</taxon>
    </lineage>
</organism>
<name>A0A1G8YDS5_9GAMM</name>
<keyword evidence="1" id="KW-0732">Signal</keyword>
<reference evidence="2 3" key="1">
    <citation type="submission" date="2016-10" db="EMBL/GenBank/DDBJ databases">
        <authorList>
            <person name="de Groot N.N."/>
        </authorList>
    </citation>
    <scope>NUCLEOTIDE SEQUENCE [LARGE SCALE GENOMIC DNA]</scope>
    <source>
        <strain evidence="2 3">CGMCC 1.6133</strain>
    </source>
</reference>
<accession>A0A1G8YDS5</accession>
<dbReference type="OrthoDB" id="6183111at2"/>
<feature type="chain" id="PRO_5011747285" evidence="1">
    <location>
        <begin position="20"/>
        <end position="160"/>
    </location>
</feature>
<dbReference type="STRING" id="376427.SAMN04487954_11073"/>
<feature type="signal peptide" evidence="1">
    <location>
        <begin position="1"/>
        <end position="19"/>
    </location>
</feature>
<dbReference type="RefSeq" id="WP_089686730.1">
    <property type="nucleotide sequence ID" value="NZ_FNES01000010.1"/>
</dbReference>
<gene>
    <name evidence="2" type="ORF">SAMN04487954_11073</name>
</gene>
<protein>
    <submittedName>
        <fullName evidence="2">Uncharacterized protein</fullName>
    </submittedName>
</protein>
<evidence type="ECO:0000313" key="2">
    <source>
        <dbReference type="EMBL" id="SDK00803.1"/>
    </source>
</evidence>
<dbReference type="Proteomes" id="UP000198525">
    <property type="component" value="Unassembled WGS sequence"/>
</dbReference>
<dbReference type="AlphaFoldDB" id="A0A1G8YDS5"/>